<reference evidence="1" key="1">
    <citation type="journal article" date="2022" name="Int. J. Mol. Sci.">
        <title>Draft Genome of Tanacetum Coccineum: Genomic Comparison of Closely Related Tanacetum-Family Plants.</title>
        <authorList>
            <person name="Yamashiro T."/>
            <person name="Shiraishi A."/>
            <person name="Nakayama K."/>
            <person name="Satake H."/>
        </authorList>
    </citation>
    <scope>NUCLEOTIDE SEQUENCE</scope>
</reference>
<sequence>MCTNGIPKGVYPYFAIDTTSGDRERDLGVLRVLAEYQKSARVYKSNLIVCVEDNIFKIEAYLFSSNKGLFLLWRILFLVFHLM</sequence>
<dbReference type="EMBL" id="BQNB010020617">
    <property type="protein sequence ID" value="GJT97828.1"/>
    <property type="molecule type" value="Genomic_DNA"/>
</dbReference>
<organism evidence="1 2">
    <name type="scientific">Tanacetum coccineum</name>
    <dbReference type="NCBI Taxonomy" id="301880"/>
    <lineage>
        <taxon>Eukaryota</taxon>
        <taxon>Viridiplantae</taxon>
        <taxon>Streptophyta</taxon>
        <taxon>Embryophyta</taxon>
        <taxon>Tracheophyta</taxon>
        <taxon>Spermatophyta</taxon>
        <taxon>Magnoliopsida</taxon>
        <taxon>eudicotyledons</taxon>
        <taxon>Gunneridae</taxon>
        <taxon>Pentapetalae</taxon>
        <taxon>asterids</taxon>
        <taxon>campanulids</taxon>
        <taxon>Asterales</taxon>
        <taxon>Asteraceae</taxon>
        <taxon>Asteroideae</taxon>
        <taxon>Anthemideae</taxon>
        <taxon>Anthemidinae</taxon>
        <taxon>Tanacetum</taxon>
    </lineage>
</organism>
<protein>
    <submittedName>
        <fullName evidence="1">Uncharacterized protein</fullName>
    </submittedName>
</protein>
<name>A0ABQ5ICI8_9ASTR</name>
<evidence type="ECO:0000313" key="2">
    <source>
        <dbReference type="Proteomes" id="UP001151760"/>
    </source>
</evidence>
<dbReference type="Proteomes" id="UP001151760">
    <property type="component" value="Unassembled WGS sequence"/>
</dbReference>
<gene>
    <name evidence="1" type="ORF">Tco_1093346</name>
</gene>
<evidence type="ECO:0000313" key="1">
    <source>
        <dbReference type="EMBL" id="GJT97828.1"/>
    </source>
</evidence>
<comment type="caution">
    <text evidence="1">The sequence shown here is derived from an EMBL/GenBank/DDBJ whole genome shotgun (WGS) entry which is preliminary data.</text>
</comment>
<keyword evidence="2" id="KW-1185">Reference proteome</keyword>
<proteinExistence type="predicted"/>
<reference evidence="1" key="2">
    <citation type="submission" date="2022-01" db="EMBL/GenBank/DDBJ databases">
        <authorList>
            <person name="Yamashiro T."/>
            <person name="Shiraishi A."/>
            <person name="Satake H."/>
            <person name="Nakayama K."/>
        </authorList>
    </citation>
    <scope>NUCLEOTIDE SEQUENCE</scope>
</reference>
<accession>A0ABQ5ICI8</accession>